<organism evidence="2 3">
    <name type="scientific">Desulfomonile tiedjei</name>
    <dbReference type="NCBI Taxonomy" id="2358"/>
    <lineage>
        <taxon>Bacteria</taxon>
        <taxon>Pseudomonadati</taxon>
        <taxon>Thermodesulfobacteriota</taxon>
        <taxon>Desulfomonilia</taxon>
        <taxon>Desulfomonilales</taxon>
        <taxon>Desulfomonilaceae</taxon>
        <taxon>Desulfomonile</taxon>
    </lineage>
</organism>
<dbReference type="PROSITE" id="PS51257">
    <property type="entry name" value="PROKAR_LIPOPROTEIN"/>
    <property type="match status" value="1"/>
</dbReference>
<feature type="signal peptide" evidence="1">
    <location>
        <begin position="1"/>
        <end position="21"/>
    </location>
</feature>
<accession>A0A9D6Z2L5</accession>
<feature type="chain" id="PRO_5038736355" evidence="1">
    <location>
        <begin position="22"/>
        <end position="340"/>
    </location>
</feature>
<reference evidence="2" key="1">
    <citation type="submission" date="2020-07" db="EMBL/GenBank/DDBJ databases">
        <title>Huge and variable diversity of episymbiotic CPR bacteria and DPANN archaea in groundwater ecosystems.</title>
        <authorList>
            <person name="He C.Y."/>
            <person name="Keren R."/>
            <person name="Whittaker M."/>
            <person name="Farag I.F."/>
            <person name="Doudna J."/>
            <person name="Cate J.H.D."/>
            <person name="Banfield J.F."/>
        </authorList>
    </citation>
    <scope>NUCLEOTIDE SEQUENCE</scope>
    <source>
        <strain evidence="2">NC_groundwater_1664_Pr3_B-0.1um_52_9</strain>
    </source>
</reference>
<protein>
    <submittedName>
        <fullName evidence="2">Uncharacterized protein</fullName>
    </submittedName>
</protein>
<evidence type="ECO:0000313" key="3">
    <source>
        <dbReference type="Proteomes" id="UP000807825"/>
    </source>
</evidence>
<sequence length="340" mass="36281">MKFFLTLALIVSACLPSHVAAQTPCLGTSALLSCPGALQESPTEGTKTWAIAGLPGLNLGKIALNPFVQVGYQKVASNISFPIQVQQVIPVDNTLQIGTMELLLQDASFWTGIAGLNVVLNPTWSLFSAVGGFVPRDVIAPSILPIRINGITLPSRIDFTGDNVEYWFIQAGASYAIGGGWSLLAGYFWDHFGMVAVDPRIGQIPFPNQSLRADFLTKTAVPFLGIGLTDLQLKYKASIIYSPLAQSRCLMASRSSQGGTSQLLYTFNKPGQFLAANMEYDSQLSKEYYMSFWAAASWVKVTGGGSFEFSSAVVNGGRSESGASISKYSLGGGIGLGMVF</sequence>
<keyword evidence="1" id="KW-0732">Signal</keyword>
<evidence type="ECO:0000256" key="1">
    <source>
        <dbReference type="SAM" id="SignalP"/>
    </source>
</evidence>
<evidence type="ECO:0000313" key="2">
    <source>
        <dbReference type="EMBL" id="MBI5248924.1"/>
    </source>
</evidence>
<dbReference type="EMBL" id="JACRDE010000156">
    <property type="protein sequence ID" value="MBI5248924.1"/>
    <property type="molecule type" value="Genomic_DNA"/>
</dbReference>
<name>A0A9D6Z2L5_9BACT</name>
<gene>
    <name evidence="2" type="ORF">HY912_05465</name>
</gene>
<proteinExistence type="predicted"/>
<dbReference type="Proteomes" id="UP000807825">
    <property type="component" value="Unassembled WGS sequence"/>
</dbReference>
<comment type="caution">
    <text evidence="2">The sequence shown here is derived from an EMBL/GenBank/DDBJ whole genome shotgun (WGS) entry which is preliminary data.</text>
</comment>
<dbReference type="AlphaFoldDB" id="A0A9D6Z2L5"/>